<evidence type="ECO:0000256" key="1">
    <source>
        <dbReference type="ARBA" id="ARBA00001966"/>
    </source>
</evidence>
<comment type="similarity">
    <text evidence="3">Belongs to the complex I 23 kDa subunit family.</text>
</comment>
<feature type="non-terminal residue" evidence="10">
    <location>
        <position position="240"/>
    </location>
</feature>
<keyword evidence="5" id="KW-0479">Metal-binding</keyword>
<dbReference type="GO" id="GO:0003954">
    <property type="term" value="F:NADH dehydrogenase activity"/>
    <property type="evidence" value="ECO:0007669"/>
    <property type="project" value="TreeGrafter"/>
</dbReference>
<evidence type="ECO:0000256" key="5">
    <source>
        <dbReference type="ARBA" id="ARBA00022723"/>
    </source>
</evidence>
<dbReference type="Pfam" id="PF12838">
    <property type="entry name" value="Fer4_7"/>
    <property type="match status" value="1"/>
</dbReference>
<evidence type="ECO:0000256" key="4">
    <source>
        <dbReference type="ARBA" id="ARBA00022485"/>
    </source>
</evidence>
<keyword evidence="4" id="KW-0004">4Fe-4S</keyword>
<comment type="function">
    <text evidence="2">Core subunit of the mitochondrial membrane respiratory chain NADH dehydrogenase (Complex I) that is believed to belong to the minimal assembly required for catalysis. Complex I functions in the transfer of electrons from NADH to the respiratory chain. The immediate electron acceptor for the enzyme is believed to be ubiquinone.</text>
</comment>
<accession>A0A8J9U9E1</accession>
<dbReference type="GO" id="GO:0051539">
    <property type="term" value="F:4 iron, 4 sulfur cluster binding"/>
    <property type="evidence" value="ECO:0007669"/>
    <property type="project" value="UniProtKB-KW"/>
</dbReference>
<dbReference type="InterPro" id="IPR017900">
    <property type="entry name" value="4Fe4S_Fe_S_CS"/>
</dbReference>
<sequence length="240" mass="27612">MLKNICFSKNFSVGLLQIRRCSNQCPPETPPTIESPPTLPYPPEASPCNLYPPFYRCPRTKYDVNFIYINDKPPSTALKDFVDRTAQTLFWTELIRGLAVTLGHIFKEPATINYPFEKGPISPRFRGEHALRRYPSGEERCIACKLCEAFCPAQAITIEAEERQDGSRRATRYDIDLTKCIFCGYCQEACPVDAIVEGPNFEYSTETHEELLYNKEKLLSNGDRWEPEIISNIRDNHLYR</sequence>
<dbReference type="Gene3D" id="3.30.70.3270">
    <property type="match status" value="1"/>
</dbReference>
<dbReference type="InterPro" id="IPR010226">
    <property type="entry name" value="NADH_quinone_OxRdtase_chainI"/>
</dbReference>
<comment type="cofactor">
    <cofactor evidence="1">
        <name>[4Fe-4S] cluster</name>
        <dbReference type="ChEBI" id="CHEBI:49883"/>
    </cofactor>
</comment>
<dbReference type="FunFam" id="3.30.70.3270:FF:000001">
    <property type="entry name" value="NADH-quinone oxidoreductase subunit I 1"/>
    <property type="match status" value="1"/>
</dbReference>
<dbReference type="GO" id="GO:0016020">
    <property type="term" value="C:membrane"/>
    <property type="evidence" value="ECO:0007669"/>
    <property type="project" value="InterPro"/>
</dbReference>
<dbReference type="GO" id="GO:0005739">
    <property type="term" value="C:mitochondrion"/>
    <property type="evidence" value="ECO:0007669"/>
    <property type="project" value="UniProtKB-ARBA"/>
</dbReference>
<feature type="domain" description="4Fe-4S ferredoxin-type" evidence="9">
    <location>
        <begin position="140"/>
        <end position="194"/>
    </location>
</feature>
<keyword evidence="8" id="KW-0411">Iron-sulfur</keyword>
<evidence type="ECO:0000259" key="9">
    <source>
        <dbReference type="Pfam" id="PF12838"/>
    </source>
</evidence>
<evidence type="ECO:0000256" key="8">
    <source>
        <dbReference type="ARBA" id="ARBA00023014"/>
    </source>
</evidence>
<name>A0A8J9U9E1_9NEOP</name>
<protein>
    <recommendedName>
        <fullName evidence="9">4Fe-4S ferredoxin-type domain-containing protein</fullName>
    </recommendedName>
</protein>
<dbReference type="EMBL" id="OV170231">
    <property type="protein sequence ID" value="CAH0716122.1"/>
    <property type="molecule type" value="Genomic_DNA"/>
</dbReference>
<evidence type="ECO:0000313" key="11">
    <source>
        <dbReference type="Proteomes" id="UP000838878"/>
    </source>
</evidence>
<dbReference type="Proteomes" id="UP000838878">
    <property type="component" value="Chromosome 11"/>
</dbReference>
<evidence type="ECO:0000256" key="6">
    <source>
        <dbReference type="ARBA" id="ARBA00022967"/>
    </source>
</evidence>
<evidence type="ECO:0000256" key="2">
    <source>
        <dbReference type="ARBA" id="ARBA00003257"/>
    </source>
</evidence>
<dbReference type="InterPro" id="IPR017896">
    <property type="entry name" value="4Fe4S_Fe-S-bd"/>
</dbReference>
<evidence type="ECO:0000256" key="7">
    <source>
        <dbReference type="ARBA" id="ARBA00023004"/>
    </source>
</evidence>
<dbReference type="PANTHER" id="PTHR10849">
    <property type="entry name" value="NADH DEHYDROGENASE UBIQUINONE IRON-SULFUR PROTEIN 8, MITOCHONDRIAL"/>
    <property type="match status" value="1"/>
</dbReference>
<dbReference type="GO" id="GO:0046872">
    <property type="term" value="F:metal ion binding"/>
    <property type="evidence" value="ECO:0007669"/>
    <property type="project" value="UniProtKB-KW"/>
</dbReference>
<evidence type="ECO:0000256" key="3">
    <source>
        <dbReference type="ARBA" id="ARBA00010277"/>
    </source>
</evidence>
<dbReference type="OrthoDB" id="204405at2759"/>
<dbReference type="NCBIfam" id="NF004538">
    <property type="entry name" value="PRK05888.1-4"/>
    <property type="match status" value="1"/>
</dbReference>
<keyword evidence="7" id="KW-0408">Iron</keyword>
<dbReference type="NCBIfam" id="NF004539">
    <property type="entry name" value="PRK05888.1-5"/>
    <property type="match status" value="1"/>
</dbReference>
<gene>
    <name evidence="10" type="ORF">BINO364_LOCUS2951</name>
</gene>
<keyword evidence="6" id="KW-1278">Translocase</keyword>
<dbReference type="PROSITE" id="PS00198">
    <property type="entry name" value="4FE4S_FER_1"/>
    <property type="match status" value="1"/>
</dbReference>
<dbReference type="SUPFAM" id="SSF54862">
    <property type="entry name" value="4Fe-4S ferredoxins"/>
    <property type="match status" value="1"/>
</dbReference>
<dbReference type="HAMAP" id="MF_01351">
    <property type="entry name" value="NDH1_NuoI"/>
    <property type="match status" value="1"/>
</dbReference>
<evidence type="ECO:0000313" key="10">
    <source>
        <dbReference type="EMBL" id="CAH0716122.1"/>
    </source>
</evidence>
<dbReference type="AlphaFoldDB" id="A0A8J9U9E1"/>
<dbReference type="GO" id="GO:0006120">
    <property type="term" value="P:mitochondrial electron transport, NADH to ubiquinone"/>
    <property type="evidence" value="ECO:0007669"/>
    <property type="project" value="TreeGrafter"/>
</dbReference>
<dbReference type="GO" id="GO:0032981">
    <property type="term" value="P:mitochondrial respiratory chain complex I assembly"/>
    <property type="evidence" value="ECO:0007669"/>
    <property type="project" value="TreeGrafter"/>
</dbReference>
<organism evidence="10 11">
    <name type="scientific">Brenthis ino</name>
    <name type="common">lesser marbled fritillary</name>
    <dbReference type="NCBI Taxonomy" id="405034"/>
    <lineage>
        <taxon>Eukaryota</taxon>
        <taxon>Metazoa</taxon>
        <taxon>Ecdysozoa</taxon>
        <taxon>Arthropoda</taxon>
        <taxon>Hexapoda</taxon>
        <taxon>Insecta</taxon>
        <taxon>Pterygota</taxon>
        <taxon>Neoptera</taxon>
        <taxon>Endopterygota</taxon>
        <taxon>Lepidoptera</taxon>
        <taxon>Glossata</taxon>
        <taxon>Ditrysia</taxon>
        <taxon>Papilionoidea</taxon>
        <taxon>Nymphalidae</taxon>
        <taxon>Heliconiinae</taxon>
        <taxon>Argynnini</taxon>
        <taxon>Brenthis</taxon>
    </lineage>
</organism>
<dbReference type="PANTHER" id="PTHR10849:SF20">
    <property type="entry name" value="NADH DEHYDROGENASE [UBIQUINONE] IRON-SULFUR PROTEIN 8, MITOCHONDRIAL"/>
    <property type="match status" value="1"/>
</dbReference>
<reference evidence="10" key="1">
    <citation type="submission" date="2021-12" db="EMBL/GenBank/DDBJ databases">
        <authorList>
            <person name="Martin H S."/>
        </authorList>
    </citation>
    <scope>NUCLEOTIDE SEQUENCE</scope>
</reference>
<keyword evidence="11" id="KW-1185">Reference proteome</keyword>
<proteinExistence type="inferred from homology"/>
<dbReference type="NCBIfam" id="TIGR01971">
    <property type="entry name" value="NuoI"/>
    <property type="match status" value="1"/>
</dbReference>